<keyword evidence="2" id="KW-0547">Nucleotide-binding</keyword>
<keyword evidence="3" id="KW-0067">ATP-binding</keyword>
<feature type="coiled-coil region" evidence="7">
    <location>
        <begin position="898"/>
        <end position="925"/>
    </location>
</feature>
<evidence type="ECO:0000259" key="10">
    <source>
        <dbReference type="PROSITE" id="PS51194"/>
    </source>
</evidence>
<evidence type="ECO:0000256" key="1">
    <source>
        <dbReference type="ARBA" id="ARBA00005446"/>
    </source>
</evidence>
<dbReference type="InterPro" id="IPR014001">
    <property type="entry name" value="Helicase_ATP-bd"/>
</dbReference>
<proteinExistence type="inferred from homology"/>
<dbReference type="PROSITE" id="PS50157">
    <property type="entry name" value="ZINC_FINGER_C2H2_2"/>
    <property type="match status" value="2"/>
</dbReference>
<comment type="caution">
    <text evidence="11">The sequence shown here is derived from an EMBL/GenBank/DDBJ whole genome shotgun (WGS) entry which is preliminary data.</text>
</comment>
<dbReference type="Proteomes" id="UP000807306">
    <property type="component" value="Unassembled WGS sequence"/>
</dbReference>
<name>A0A9P6E650_9AGAR</name>
<feature type="domain" description="C2H2-type" evidence="8">
    <location>
        <begin position="5"/>
        <end position="33"/>
    </location>
</feature>
<keyword evidence="6" id="KW-0863">Zinc-finger</keyword>
<dbReference type="Gene3D" id="3.40.50.300">
    <property type="entry name" value="P-loop containing nucleotide triphosphate hydrolases"/>
    <property type="match status" value="2"/>
</dbReference>
<evidence type="ECO:0000256" key="5">
    <source>
        <dbReference type="ARBA" id="ARBA00034808"/>
    </source>
</evidence>
<feature type="domain" description="C2H2-type" evidence="8">
    <location>
        <begin position="185"/>
        <end position="213"/>
    </location>
</feature>
<dbReference type="GO" id="GO:0005634">
    <property type="term" value="C:nucleus"/>
    <property type="evidence" value="ECO:0007669"/>
    <property type="project" value="TreeGrafter"/>
</dbReference>
<dbReference type="InterPro" id="IPR027417">
    <property type="entry name" value="P-loop_NTPase"/>
</dbReference>
<keyword evidence="7" id="KW-0175">Coiled coil</keyword>
<dbReference type="GO" id="GO:0005694">
    <property type="term" value="C:chromosome"/>
    <property type="evidence" value="ECO:0007669"/>
    <property type="project" value="TreeGrafter"/>
</dbReference>
<evidence type="ECO:0000256" key="4">
    <source>
        <dbReference type="ARBA" id="ARBA00034617"/>
    </source>
</evidence>
<dbReference type="Pfam" id="PF00271">
    <property type="entry name" value="Helicase_C"/>
    <property type="match status" value="1"/>
</dbReference>
<dbReference type="Pfam" id="PF00270">
    <property type="entry name" value="DEAD"/>
    <property type="match status" value="1"/>
</dbReference>
<organism evidence="11 12">
    <name type="scientific">Crepidotus variabilis</name>
    <dbReference type="NCBI Taxonomy" id="179855"/>
    <lineage>
        <taxon>Eukaryota</taxon>
        <taxon>Fungi</taxon>
        <taxon>Dikarya</taxon>
        <taxon>Basidiomycota</taxon>
        <taxon>Agaricomycotina</taxon>
        <taxon>Agaricomycetes</taxon>
        <taxon>Agaricomycetidae</taxon>
        <taxon>Agaricales</taxon>
        <taxon>Agaricineae</taxon>
        <taxon>Crepidotaceae</taxon>
        <taxon>Crepidotus</taxon>
    </lineage>
</organism>
<dbReference type="SUPFAM" id="SSF52540">
    <property type="entry name" value="P-loop containing nucleoside triphosphate hydrolases"/>
    <property type="match status" value="1"/>
</dbReference>
<evidence type="ECO:0000259" key="9">
    <source>
        <dbReference type="PROSITE" id="PS51192"/>
    </source>
</evidence>
<dbReference type="GO" id="GO:0008270">
    <property type="term" value="F:zinc ion binding"/>
    <property type="evidence" value="ECO:0007669"/>
    <property type="project" value="UniProtKB-KW"/>
</dbReference>
<keyword evidence="6" id="KW-0479">Metal-binding</keyword>
<keyword evidence="12" id="KW-1185">Reference proteome</keyword>
<accession>A0A9P6E650</accession>
<evidence type="ECO:0000313" key="12">
    <source>
        <dbReference type="Proteomes" id="UP000807306"/>
    </source>
</evidence>
<dbReference type="PROSITE" id="PS51194">
    <property type="entry name" value="HELICASE_CTER"/>
    <property type="match status" value="1"/>
</dbReference>
<evidence type="ECO:0000256" key="6">
    <source>
        <dbReference type="PROSITE-ProRule" id="PRU00042"/>
    </source>
</evidence>
<dbReference type="InterPro" id="IPR013087">
    <property type="entry name" value="Znf_C2H2_type"/>
</dbReference>
<dbReference type="SMART" id="SM00487">
    <property type="entry name" value="DEXDc"/>
    <property type="match status" value="1"/>
</dbReference>
<dbReference type="PROSITE" id="PS00028">
    <property type="entry name" value="ZINC_FINGER_C2H2_1"/>
    <property type="match status" value="1"/>
</dbReference>
<dbReference type="InterPro" id="IPR022698">
    <property type="entry name" value="OrsD"/>
</dbReference>
<dbReference type="EC" id="5.6.2.4" evidence="5"/>
<feature type="domain" description="Helicase C-terminal" evidence="10">
    <location>
        <begin position="1178"/>
        <end position="1325"/>
    </location>
</feature>
<dbReference type="PANTHER" id="PTHR13710:SF145">
    <property type="entry name" value="ATP-DEPENDENT DNA HELICASE"/>
    <property type="match status" value="1"/>
</dbReference>
<dbReference type="Pfam" id="PF12013">
    <property type="entry name" value="OrsD"/>
    <property type="match status" value="1"/>
</dbReference>
<reference evidence="11" key="1">
    <citation type="submission" date="2020-11" db="EMBL/GenBank/DDBJ databases">
        <authorList>
            <consortium name="DOE Joint Genome Institute"/>
            <person name="Ahrendt S."/>
            <person name="Riley R."/>
            <person name="Andreopoulos W."/>
            <person name="Labutti K."/>
            <person name="Pangilinan J."/>
            <person name="Ruiz-Duenas F.J."/>
            <person name="Barrasa J.M."/>
            <person name="Sanchez-Garcia M."/>
            <person name="Camarero S."/>
            <person name="Miyauchi S."/>
            <person name="Serrano A."/>
            <person name="Linde D."/>
            <person name="Babiker R."/>
            <person name="Drula E."/>
            <person name="Ayuso-Fernandez I."/>
            <person name="Pacheco R."/>
            <person name="Padilla G."/>
            <person name="Ferreira P."/>
            <person name="Barriuso J."/>
            <person name="Kellner H."/>
            <person name="Castanera R."/>
            <person name="Alfaro M."/>
            <person name="Ramirez L."/>
            <person name="Pisabarro A.G."/>
            <person name="Kuo A."/>
            <person name="Tritt A."/>
            <person name="Lipzen A."/>
            <person name="He G."/>
            <person name="Yan M."/>
            <person name="Ng V."/>
            <person name="Cullen D."/>
            <person name="Martin F."/>
            <person name="Rosso M.-N."/>
            <person name="Henrissat B."/>
            <person name="Hibbett D."/>
            <person name="Martinez A.T."/>
            <person name="Grigoriev I.V."/>
        </authorList>
    </citation>
    <scope>NUCLEOTIDE SEQUENCE</scope>
    <source>
        <strain evidence="11">CBS 506.95</strain>
    </source>
</reference>
<dbReference type="OrthoDB" id="3151137at2759"/>
<comment type="similarity">
    <text evidence="1">Belongs to the helicase family. RecQ subfamily.</text>
</comment>
<dbReference type="GO" id="GO:0005524">
    <property type="term" value="F:ATP binding"/>
    <property type="evidence" value="ECO:0007669"/>
    <property type="project" value="UniProtKB-KW"/>
</dbReference>
<comment type="catalytic activity">
    <reaction evidence="4">
        <text>Couples ATP hydrolysis with the unwinding of duplex DNA by translocating in the 3'-5' direction.</text>
        <dbReference type="EC" id="5.6.2.4"/>
    </reaction>
</comment>
<evidence type="ECO:0000313" key="11">
    <source>
        <dbReference type="EMBL" id="KAF9523200.1"/>
    </source>
</evidence>
<dbReference type="InterPro" id="IPR011545">
    <property type="entry name" value="DEAD/DEAH_box_helicase_dom"/>
</dbReference>
<feature type="domain" description="Helicase ATP-binding" evidence="9">
    <location>
        <begin position="989"/>
        <end position="1150"/>
    </location>
</feature>
<sequence length="1547" mass="175473">MPAIHTCEYCRSAFSTKEGLDVHTRETHATIKVKLGGKEHFVKPDQDGMYHCPCMHHLQPATYPNLKAFIAHLSAVRWVEKHLRLPPDQRPLFVGAQLVETELLSNYNLCINVQHKFILCVSCSFAVLSGFLQGHLKQCANYGMRQRDQEVFTATLSAFQLPAELPEFKAKSQPRLPGMEVKEGYACPDCHYASMLWDTLVRHRRKNHQSEATITLKQSKVSIQRLQNNNNSRWFVVSDPPTISPALDILSSLKSLTDPQPPKKRTSDPRNICPWLRTTKWDDLIQGKDISAVLALVAPPTKDDYPDLGEAVLIMFDLFGEALQMISDLNLQRVNTEDSERTHDRLNHTPFGKLRNHTTTIKQYSVSVSSLLAMLLRECPVPLPAAITADVETLRLCLSSKNVEESAEAVYQLLAKLWTHPWPPALDHRVSDPTMVYLALSTVLPDGRFKDAHFVTNPIARLKYSIRTVIVLLMRRSGLDDEQSWAMYSRWLREDAECTFRSLCSAQHIASSISYTTMSLPKVWWMDTENYTHMLYRGTPLHLLEIQTVVKRLEDTLVDMFQNHVLMKMPLRVNYTLLHDDLSKEDVGYSFINDSRNPIFPANRTTMLEAILADSDLWHSFAVQPEDGFTEVRFRHTALRIWLAKYADFQEHLLAYIYLTSGAPPRGSELTAMLMVNTSQYPKRNILACGNYTVLNCTYLKTKDQLIPHALSAFASDLLIQDLAIVRPFAQLAARVAHQSNPTISELFDTHVFINHTKLFTTEDISGRLSHLSLPVMQVELNVSTWRHVFTAFRRKLCHRLHDLIEVDDGEDIESAQMGHNGQTEKRIYGVSHHSLLGASEDVMLLYCSASTEWQIVLSVQPGGVVTSFLCARAAKVKPRPKLAPVKPELSQATVQQLEILTGRFDQLEEKADVVNAKLDRLLGLFEARTFQSSQSSDAMVPSDHTSFQAEGESVQPVFKHPSPLKALQVVLDNPFVMWKNEWQKKLVLLALEGKRDIIAVLPTSSGKSMAAIIPPSYEVSTVTVLVLPLRVLLEDYVRKLREMKVDFEVFTSATKTLDTSSNLILVAADSIPLKSWNHYIGLLNQKRRIARLIVDEAHIVLLSTGFREAMKDISVMRCNKKCQVILLTATAPDSMIAPLQDLFCLEKNPVVLRAPTNRPELKFTWDLSIKEENILKTVEEYITLYVRKPEERGIIFVASIAFGNELSTSLQIPFYNGQLETLEQRKMFVDWTSGKTRVIVATNAFGTGNDYAHVRLVIHVQAPFETTNLIQEVCRAGRDSRPAMCLLLHSKFIPQNANLEKDPLDLGGKQFMLDTMRDNNACLRFRLTLFVDGTGVYCSENPENQLCSRCVLRKETTARHHQEVEEEDAHPSVKAQRRWTAKALNKIGYVQNFKNQLKKFENSCPLCIVFGLQDAARHPYTTCPVLRHHIKHHWSKIFDFKVAYPDEAKICFYCHIPQDANKQLHGEFEKTKAGCTHPDIVLPTVYAIISHPQLLANAHKVGLLEGVKLDSQFASETIGWTKERASTGHRTTVTELFLWFADTLDI</sequence>
<dbReference type="GO" id="GO:0003676">
    <property type="term" value="F:nucleic acid binding"/>
    <property type="evidence" value="ECO:0007669"/>
    <property type="project" value="InterPro"/>
</dbReference>
<keyword evidence="6" id="KW-0862">Zinc</keyword>
<dbReference type="SMART" id="SM00490">
    <property type="entry name" value="HELICc"/>
    <property type="match status" value="1"/>
</dbReference>
<dbReference type="InterPro" id="IPR001650">
    <property type="entry name" value="Helicase_C-like"/>
</dbReference>
<dbReference type="SMART" id="SM00355">
    <property type="entry name" value="ZnF_C2H2"/>
    <property type="match status" value="2"/>
</dbReference>
<gene>
    <name evidence="11" type="ORF">CPB83DRAFT_899016</name>
</gene>
<evidence type="ECO:0000256" key="7">
    <source>
        <dbReference type="SAM" id="Coils"/>
    </source>
</evidence>
<evidence type="ECO:0000256" key="3">
    <source>
        <dbReference type="ARBA" id="ARBA00022840"/>
    </source>
</evidence>
<protein>
    <recommendedName>
        <fullName evidence="5">DNA 3'-5' helicase</fullName>
        <ecNumber evidence="5">5.6.2.4</ecNumber>
    </recommendedName>
</protein>
<dbReference type="PROSITE" id="PS51192">
    <property type="entry name" value="HELICASE_ATP_BIND_1"/>
    <property type="match status" value="1"/>
</dbReference>
<dbReference type="GO" id="GO:0043138">
    <property type="term" value="F:3'-5' DNA helicase activity"/>
    <property type="evidence" value="ECO:0007669"/>
    <property type="project" value="UniProtKB-EC"/>
</dbReference>
<evidence type="ECO:0000259" key="8">
    <source>
        <dbReference type="PROSITE" id="PS50157"/>
    </source>
</evidence>
<dbReference type="EMBL" id="MU157923">
    <property type="protein sequence ID" value="KAF9523200.1"/>
    <property type="molecule type" value="Genomic_DNA"/>
</dbReference>
<evidence type="ECO:0000256" key="2">
    <source>
        <dbReference type="ARBA" id="ARBA00022741"/>
    </source>
</evidence>
<dbReference type="PANTHER" id="PTHR13710">
    <property type="entry name" value="DNA HELICASE RECQ FAMILY MEMBER"/>
    <property type="match status" value="1"/>
</dbReference>